<dbReference type="Proteomes" id="UP000177707">
    <property type="component" value="Unassembled WGS sequence"/>
</dbReference>
<dbReference type="InterPro" id="IPR048354">
    <property type="entry name" value="TOD1_MUCI70_glycTrfase_dom"/>
</dbReference>
<dbReference type="SUPFAM" id="SSF53335">
    <property type="entry name" value="S-adenosyl-L-methionine-dependent methyltransferases"/>
    <property type="match status" value="1"/>
</dbReference>
<accession>A0A1G2TX89</accession>
<evidence type="ECO:0000313" key="3">
    <source>
        <dbReference type="Proteomes" id="UP000177707"/>
    </source>
</evidence>
<organism evidence="2 3">
    <name type="scientific">Candidatus Zambryskibacteria bacterium RIFCSPLOWO2_01_FULL_39_39</name>
    <dbReference type="NCBI Taxonomy" id="1802758"/>
    <lineage>
        <taxon>Bacteria</taxon>
        <taxon>Candidatus Zambryskiibacteriota</taxon>
    </lineage>
</organism>
<name>A0A1G2TX89_9BACT</name>
<protein>
    <recommendedName>
        <fullName evidence="1">TOD1/MUCI70 glycosyltransferase-like domain-containing protein</fullName>
    </recommendedName>
</protein>
<dbReference type="AlphaFoldDB" id="A0A1G2TX89"/>
<dbReference type="STRING" id="1802758.A3A96_00550"/>
<evidence type="ECO:0000259" key="1">
    <source>
        <dbReference type="Pfam" id="PF04765"/>
    </source>
</evidence>
<proteinExistence type="predicted"/>
<sequence>MTKESMLGKWDGWYKDAKTMGAFRYGDTITYKLASDFLADTKEVEDWGCGTGGFKRFYKGKYVGIDGSKNTFVDKVADLSSYRSDVESIMMRHVLEHNYDWQNVLARAVSSFRRKFCLIIFTPFQDETSEIAHNKKYGVDVPDLAFRKEDIEKFFVGLKWRMETHKTKTSYGVEYIYYVEKNIPKIAVISANLGGMDKTISNAPQSLPYDNFMFTDSNFPPRFNAMTPRLQAKIPKIFGWQMAPDYDYYLWLDSTLSLSNTDSLKYFYDNCQCYDIVVFKHPTHPNVRQEARYTRKGLKQQSKNLGSKYIIARYENELLKEQMEEIEADKDFVDDFLVNGGAFMYRNTKGVQNMLKEWWYHTSRYIIQDQISFAYVLKKSGLKINLKSDNITDCTFLTSKGHKADSK</sequence>
<feature type="domain" description="TOD1/MUCI70 glycosyltransferase-like" evidence="1">
    <location>
        <begin position="228"/>
        <end position="396"/>
    </location>
</feature>
<gene>
    <name evidence="2" type="ORF">A3A96_00550</name>
</gene>
<comment type="caution">
    <text evidence="2">The sequence shown here is derived from an EMBL/GenBank/DDBJ whole genome shotgun (WGS) entry which is preliminary data.</text>
</comment>
<reference evidence="2 3" key="1">
    <citation type="journal article" date="2016" name="Nat. Commun.">
        <title>Thousands of microbial genomes shed light on interconnected biogeochemical processes in an aquifer system.</title>
        <authorList>
            <person name="Anantharaman K."/>
            <person name="Brown C.T."/>
            <person name="Hug L.A."/>
            <person name="Sharon I."/>
            <person name="Castelle C.J."/>
            <person name="Probst A.J."/>
            <person name="Thomas B.C."/>
            <person name="Singh A."/>
            <person name="Wilkins M.J."/>
            <person name="Karaoz U."/>
            <person name="Brodie E.L."/>
            <person name="Williams K.H."/>
            <person name="Hubbard S.S."/>
            <person name="Banfield J.F."/>
        </authorList>
    </citation>
    <scope>NUCLEOTIDE SEQUENCE [LARGE SCALE GENOMIC DNA]</scope>
</reference>
<dbReference type="EMBL" id="MHWB01000009">
    <property type="protein sequence ID" value="OHB01916.1"/>
    <property type="molecule type" value="Genomic_DNA"/>
</dbReference>
<dbReference type="Pfam" id="PF04765">
    <property type="entry name" value="TOD1_MUCI70"/>
    <property type="match status" value="1"/>
</dbReference>
<dbReference type="InterPro" id="IPR029063">
    <property type="entry name" value="SAM-dependent_MTases_sf"/>
</dbReference>
<evidence type="ECO:0000313" key="2">
    <source>
        <dbReference type="EMBL" id="OHB01916.1"/>
    </source>
</evidence>